<reference evidence="1" key="1">
    <citation type="submission" date="2021-05" db="EMBL/GenBank/DDBJ databases">
        <authorList>
            <person name="Alioto T."/>
            <person name="Alioto T."/>
            <person name="Gomez Garrido J."/>
        </authorList>
    </citation>
    <scope>NUCLEOTIDE SEQUENCE</scope>
</reference>
<name>A0A8D8J6T0_CULPI</name>
<evidence type="ECO:0000313" key="1">
    <source>
        <dbReference type="EMBL" id="CAG6565173.1"/>
    </source>
</evidence>
<protein>
    <submittedName>
        <fullName evidence="1">(northern house mosquito) hypothetical protein</fullName>
    </submittedName>
</protein>
<sequence>MMRGRNRRGRRRKLILRILKRMMTMWSIFRLLRIHRTIPGRLFKFSTRKCWPMTSSSWRKILMSTCRSTLIKTNRCGPLRRKCGSMSVPGTVANEPTPNRPT</sequence>
<proteinExistence type="predicted"/>
<accession>A0A8D8J6T0</accession>
<dbReference type="EMBL" id="HBUE01273750">
    <property type="protein sequence ID" value="CAG6565173.1"/>
    <property type="molecule type" value="Transcribed_RNA"/>
</dbReference>
<dbReference type="AlphaFoldDB" id="A0A8D8J6T0"/>
<dbReference type="EMBL" id="HBUE01168403">
    <property type="protein sequence ID" value="CAG6513693.1"/>
    <property type="molecule type" value="Transcribed_RNA"/>
</dbReference>
<organism evidence="1">
    <name type="scientific">Culex pipiens</name>
    <name type="common">House mosquito</name>
    <dbReference type="NCBI Taxonomy" id="7175"/>
    <lineage>
        <taxon>Eukaryota</taxon>
        <taxon>Metazoa</taxon>
        <taxon>Ecdysozoa</taxon>
        <taxon>Arthropoda</taxon>
        <taxon>Hexapoda</taxon>
        <taxon>Insecta</taxon>
        <taxon>Pterygota</taxon>
        <taxon>Neoptera</taxon>
        <taxon>Endopterygota</taxon>
        <taxon>Diptera</taxon>
        <taxon>Nematocera</taxon>
        <taxon>Culicoidea</taxon>
        <taxon>Culicidae</taxon>
        <taxon>Culicinae</taxon>
        <taxon>Culicini</taxon>
        <taxon>Culex</taxon>
        <taxon>Culex</taxon>
    </lineage>
</organism>